<organism evidence="2 3">
    <name type="scientific">Morella rubra</name>
    <name type="common">Chinese bayberry</name>
    <dbReference type="NCBI Taxonomy" id="262757"/>
    <lineage>
        <taxon>Eukaryota</taxon>
        <taxon>Viridiplantae</taxon>
        <taxon>Streptophyta</taxon>
        <taxon>Embryophyta</taxon>
        <taxon>Tracheophyta</taxon>
        <taxon>Spermatophyta</taxon>
        <taxon>Magnoliopsida</taxon>
        <taxon>eudicotyledons</taxon>
        <taxon>Gunneridae</taxon>
        <taxon>Pentapetalae</taxon>
        <taxon>rosids</taxon>
        <taxon>fabids</taxon>
        <taxon>Fagales</taxon>
        <taxon>Myricaceae</taxon>
        <taxon>Morella</taxon>
    </lineage>
</organism>
<dbReference type="Proteomes" id="UP000516437">
    <property type="component" value="Unassembled WGS sequence"/>
</dbReference>
<gene>
    <name evidence="2" type="ORF">CJ030_MR0G008876</name>
</gene>
<evidence type="ECO:0000256" key="1">
    <source>
        <dbReference type="SAM" id="MobiDB-lite"/>
    </source>
</evidence>
<dbReference type="PANTHER" id="PTHR34660:SF9">
    <property type="entry name" value="DNA BINDING PROTEIN"/>
    <property type="match status" value="1"/>
</dbReference>
<reference evidence="2 3" key="1">
    <citation type="journal article" date="2019" name="Plant Biotechnol. J.">
        <title>The red bayberry genome and genetic basis of sex determination.</title>
        <authorList>
            <person name="Jia H.M."/>
            <person name="Jia H.J."/>
            <person name="Cai Q.L."/>
            <person name="Wang Y."/>
            <person name="Zhao H.B."/>
            <person name="Yang W.F."/>
            <person name="Wang G.Y."/>
            <person name="Li Y.H."/>
            <person name="Zhan D.L."/>
            <person name="Shen Y.T."/>
            <person name="Niu Q.F."/>
            <person name="Chang L."/>
            <person name="Qiu J."/>
            <person name="Zhao L."/>
            <person name="Xie H.B."/>
            <person name="Fu W.Y."/>
            <person name="Jin J."/>
            <person name="Li X.W."/>
            <person name="Jiao Y."/>
            <person name="Zhou C.C."/>
            <person name="Tu T."/>
            <person name="Chai C.Y."/>
            <person name="Gao J.L."/>
            <person name="Fan L.J."/>
            <person name="van de Weg E."/>
            <person name="Wang J.Y."/>
            <person name="Gao Z.S."/>
        </authorList>
    </citation>
    <scope>NUCLEOTIDE SEQUENCE [LARGE SCALE GENOMIC DNA]</scope>
    <source>
        <tissue evidence="2">Leaves</tissue>
    </source>
</reference>
<evidence type="ECO:0000313" key="3">
    <source>
        <dbReference type="Proteomes" id="UP000516437"/>
    </source>
</evidence>
<protein>
    <submittedName>
        <fullName evidence="2">Uncharacterized protein</fullName>
    </submittedName>
</protein>
<evidence type="ECO:0000313" key="2">
    <source>
        <dbReference type="EMBL" id="KAB1199958.1"/>
    </source>
</evidence>
<sequence length="350" mass="40250">MLYSCDFALGYFLVFPTSICIHIDGDSIGLKLQREEERARKERKKEKQREKKEKEKALKDGEIDHTRQRHKKRPREERRQKDRKGRDHQNEKKAEAENIEKSSLTEEHGHPVDSQNSSDSTLNSSKRWKQSSPQDSRRSLESVFRIRLPLQRQKDPEVLPNCLPLQRQKDPEVLPNCLPLQRQKDPEVLPSTASASRRTDAAVVQGVCEPASRPDRDLGEPSCSTSGNVGQELIFRIRKEKSFTSFEVANSFAHKIEPIAPSILSGGRSPTEVSQFRDLIENWVPPPIQSEDEEFHDLEWLLGTKRKLNHADERCKVGSDSSTDQIFTPWLHARYLPEVDISALPYTLPF</sequence>
<dbReference type="OrthoDB" id="778084at2759"/>
<dbReference type="EMBL" id="RXIC02000331">
    <property type="protein sequence ID" value="KAB1199958.1"/>
    <property type="molecule type" value="Genomic_DNA"/>
</dbReference>
<feature type="compositionally biased region" description="Low complexity" evidence="1">
    <location>
        <begin position="113"/>
        <end position="125"/>
    </location>
</feature>
<feature type="region of interest" description="Disordered" evidence="1">
    <location>
        <begin position="33"/>
        <end position="140"/>
    </location>
</feature>
<dbReference type="AlphaFoldDB" id="A0A6A1UIW2"/>
<dbReference type="PANTHER" id="PTHR34660">
    <property type="entry name" value="MYB-LIKE PROTEIN X"/>
    <property type="match status" value="1"/>
</dbReference>
<name>A0A6A1UIW2_9ROSI</name>
<dbReference type="SMR" id="A0A6A1UIW2"/>
<proteinExistence type="predicted"/>
<comment type="caution">
    <text evidence="2">The sequence shown here is derived from an EMBL/GenBank/DDBJ whole genome shotgun (WGS) entry which is preliminary data.</text>
</comment>
<keyword evidence="3" id="KW-1185">Reference proteome</keyword>
<feature type="compositionally biased region" description="Basic and acidic residues" evidence="1">
    <location>
        <begin position="33"/>
        <end position="66"/>
    </location>
</feature>
<accession>A0A6A1UIW2</accession>
<feature type="compositionally biased region" description="Basic and acidic residues" evidence="1">
    <location>
        <begin position="74"/>
        <end position="111"/>
    </location>
</feature>